<keyword evidence="4 6" id="KW-1133">Transmembrane helix</keyword>
<evidence type="ECO:0000313" key="8">
    <source>
        <dbReference type="EMBL" id="MFB9644306.1"/>
    </source>
</evidence>
<evidence type="ECO:0000256" key="4">
    <source>
        <dbReference type="ARBA" id="ARBA00022989"/>
    </source>
</evidence>
<protein>
    <submittedName>
        <fullName evidence="8">FtsX-like permease family protein</fullName>
    </submittedName>
</protein>
<dbReference type="Pfam" id="PF02687">
    <property type="entry name" value="FtsX"/>
    <property type="match status" value="1"/>
</dbReference>
<proteinExistence type="predicted"/>
<dbReference type="RefSeq" id="WP_378720993.1">
    <property type="nucleotide sequence ID" value="NZ_JBHMBE010000001.1"/>
</dbReference>
<keyword evidence="5 6" id="KW-0472">Membrane</keyword>
<feature type="transmembrane region" description="Helical" evidence="6">
    <location>
        <begin position="183"/>
        <end position="208"/>
    </location>
</feature>
<evidence type="ECO:0000256" key="3">
    <source>
        <dbReference type="ARBA" id="ARBA00022692"/>
    </source>
</evidence>
<comment type="caution">
    <text evidence="8">The sequence shown here is derived from an EMBL/GenBank/DDBJ whole genome shotgun (WGS) entry which is preliminary data.</text>
</comment>
<keyword evidence="2" id="KW-1003">Cell membrane</keyword>
<feature type="transmembrane region" description="Helical" evidence="6">
    <location>
        <begin position="228"/>
        <end position="248"/>
    </location>
</feature>
<feature type="domain" description="ABC3 transporter permease C-terminal" evidence="7">
    <location>
        <begin position="134"/>
        <end position="243"/>
    </location>
</feature>
<dbReference type="InterPro" id="IPR003838">
    <property type="entry name" value="ABC3_permease_C"/>
</dbReference>
<comment type="subcellular location">
    <subcellularLocation>
        <location evidence="1">Cell membrane</location>
        <topology evidence="1">Multi-pass membrane protein</topology>
    </subcellularLocation>
</comment>
<evidence type="ECO:0000313" key="9">
    <source>
        <dbReference type="Proteomes" id="UP001589611"/>
    </source>
</evidence>
<evidence type="ECO:0000256" key="6">
    <source>
        <dbReference type="SAM" id="Phobius"/>
    </source>
</evidence>
<evidence type="ECO:0000256" key="5">
    <source>
        <dbReference type="ARBA" id="ARBA00023136"/>
    </source>
</evidence>
<evidence type="ECO:0000256" key="2">
    <source>
        <dbReference type="ARBA" id="ARBA00022475"/>
    </source>
</evidence>
<dbReference type="EMBL" id="JBHMBE010000001">
    <property type="protein sequence ID" value="MFB9644306.1"/>
    <property type="molecule type" value="Genomic_DNA"/>
</dbReference>
<sequence>MWLADGGALARGEEAPPLAVAVTPAFAERIGLTLGGVFEFRYDGSGRRGVAVISRFTDAVPGVRTIIAAFAPMENLLVSQLQRGALIVPPNSIWAAGPASADEFSAVFDDRRVETSRPGIAAGIVGALVPGWWIATAGAALLSLIAAFAIVQTLAISRRRELGVLRALGVPPRQQAAMRAGELGGVAATALVLGVGAGALVSWLIVPALVRAVTPGVLPLAGGVSVDIVPLAAAVGLLLGGLALIVVAEAFGVARGARATIPGEESR</sequence>
<feature type="transmembrane region" description="Helical" evidence="6">
    <location>
        <begin position="132"/>
        <end position="156"/>
    </location>
</feature>
<keyword evidence="9" id="KW-1185">Reference proteome</keyword>
<reference evidence="8 9" key="1">
    <citation type="submission" date="2024-09" db="EMBL/GenBank/DDBJ databases">
        <authorList>
            <person name="Sun Q."/>
            <person name="Mori K."/>
        </authorList>
    </citation>
    <scope>NUCLEOTIDE SEQUENCE [LARGE SCALE GENOMIC DNA]</scope>
    <source>
        <strain evidence="8 9">JCM 1342</strain>
    </source>
</reference>
<name>A0ABV5SVC4_9MICO</name>
<keyword evidence="3 6" id="KW-0812">Transmembrane</keyword>
<evidence type="ECO:0000256" key="1">
    <source>
        <dbReference type="ARBA" id="ARBA00004651"/>
    </source>
</evidence>
<accession>A0ABV5SVC4</accession>
<evidence type="ECO:0000259" key="7">
    <source>
        <dbReference type="Pfam" id="PF02687"/>
    </source>
</evidence>
<organism evidence="8 9">
    <name type="scientific">Microbacterium terregens</name>
    <dbReference type="NCBI Taxonomy" id="69363"/>
    <lineage>
        <taxon>Bacteria</taxon>
        <taxon>Bacillati</taxon>
        <taxon>Actinomycetota</taxon>
        <taxon>Actinomycetes</taxon>
        <taxon>Micrococcales</taxon>
        <taxon>Microbacteriaceae</taxon>
        <taxon>Microbacterium</taxon>
    </lineage>
</organism>
<gene>
    <name evidence="8" type="ORF">ACFFPJ_00685</name>
</gene>
<dbReference type="Proteomes" id="UP001589611">
    <property type="component" value="Unassembled WGS sequence"/>
</dbReference>